<evidence type="ECO:0000313" key="2">
    <source>
        <dbReference type="EMBL" id="TXK65105.1"/>
    </source>
</evidence>
<comment type="caution">
    <text evidence="2">The sequence shown here is derived from an EMBL/GenBank/DDBJ whole genome shotgun (WGS) entry which is preliminary data.</text>
</comment>
<gene>
    <name evidence="2" type="ORF">FU658_04835</name>
</gene>
<sequence>MSMPFPIDALSYSELEALEAQIAIRKRELHRKNAETVRSELVRAVQAEGLTIEEVFGPSPGRKLPQVRYRNPDNPKQTWPGRGRAEMDARETGARCAARSARHQWVAPRTPTSRATWPDA</sequence>
<evidence type="ECO:0000313" key="3">
    <source>
        <dbReference type="Proteomes" id="UP000321248"/>
    </source>
</evidence>
<proteinExistence type="predicted"/>
<protein>
    <submittedName>
        <fullName evidence="2">H-NS histone family protein</fullName>
    </submittedName>
</protein>
<accession>A0A5C8KZZ8</accession>
<dbReference type="Proteomes" id="UP000321248">
    <property type="component" value="Unassembled WGS sequence"/>
</dbReference>
<dbReference type="OrthoDB" id="5297879at2"/>
<reference evidence="2 3" key="1">
    <citation type="submission" date="2019-08" db="EMBL/GenBank/DDBJ databases">
        <authorList>
            <person name="Karlyshev A.V."/>
        </authorList>
    </citation>
    <scope>NUCLEOTIDE SEQUENCE [LARGE SCALE GENOMIC DNA]</scope>
    <source>
        <strain evidence="2 3">Alg18-2.2</strain>
    </source>
</reference>
<keyword evidence="3" id="KW-1185">Reference proteome</keyword>
<evidence type="ECO:0000256" key="1">
    <source>
        <dbReference type="SAM" id="MobiDB-lite"/>
    </source>
</evidence>
<feature type="region of interest" description="Disordered" evidence="1">
    <location>
        <begin position="56"/>
        <end position="120"/>
    </location>
</feature>
<feature type="compositionally biased region" description="Basic and acidic residues" evidence="1">
    <location>
        <begin position="83"/>
        <end position="93"/>
    </location>
</feature>
<feature type="compositionally biased region" description="Polar residues" evidence="1">
    <location>
        <begin position="110"/>
        <end position="120"/>
    </location>
</feature>
<name>A0A5C8KZZ8_9GAMM</name>
<organism evidence="2 3">
    <name type="scientific">Alkalisalibacterium limincola</name>
    <dbReference type="NCBI Taxonomy" id="2699169"/>
    <lineage>
        <taxon>Bacteria</taxon>
        <taxon>Pseudomonadati</taxon>
        <taxon>Pseudomonadota</taxon>
        <taxon>Gammaproteobacteria</taxon>
        <taxon>Lysobacterales</taxon>
        <taxon>Lysobacteraceae</taxon>
        <taxon>Alkalisalibacterium</taxon>
    </lineage>
</organism>
<dbReference type="EMBL" id="VRTS01000002">
    <property type="protein sequence ID" value="TXK65105.1"/>
    <property type="molecule type" value="Genomic_DNA"/>
</dbReference>
<dbReference type="AlphaFoldDB" id="A0A5C8KZZ8"/>